<sequence length="158" mass="18596">MNFQRNMERLIKWVLPPPNWLLSNWMGHHERTWGIMRDHLGGRLRGFAFNSGICSLVKAGLLGLLHGLRITWNSGFKKLLVRMDLEMAIKIILKPVKHYQLYHFIIKECQDLLHKEGWRVKIEHCYHEANKAADRCCLRAFRVFFCHAICVNNKFLGA</sequence>
<dbReference type="AlphaFoldDB" id="A0A9Q1K930"/>
<dbReference type="EMBL" id="JAKOGI010000248">
    <property type="protein sequence ID" value="KAJ8438606.1"/>
    <property type="molecule type" value="Genomic_DNA"/>
</dbReference>
<dbReference type="InterPro" id="IPR053151">
    <property type="entry name" value="RNase_H-like"/>
</dbReference>
<dbReference type="PANTHER" id="PTHR47723">
    <property type="entry name" value="OS05G0353850 PROTEIN"/>
    <property type="match status" value="1"/>
</dbReference>
<feature type="domain" description="RNase H type-1" evidence="1">
    <location>
        <begin position="34"/>
        <end position="137"/>
    </location>
</feature>
<reference evidence="2" key="1">
    <citation type="submission" date="2022-04" db="EMBL/GenBank/DDBJ databases">
        <title>Carnegiea gigantea Genome sequencing and assembly v2.</title>
        <authorList>
            <person name="Copetti D."/>
            <person name="Sanderson M.J."/>
            <person name="Burquez A."/>
            <person name="Wojciechowski M.F."/>
        </authorList>
    </citation>
    <scope>NUCLEOTIDE SEQUENCE</scope>
    <source>
        <strain evidence="2">SGP5-SGP5p</strain>
        <tissue evidence="2">Aerial part</tissue>
    </source>
</reference>
<dbReference type="Proteomes" id="UP001153076">
    <property type="component" value="Unassembled WGS sequence"/>
</dbReference>
<dbReference type="GO" id="GO:0003676">
    <property type="term" value="F:nucleic acid binding"/>
    <property type="evidence" value="ECO:0007669"/>
    <property type="project" value="InterPro"/>
</dbReference>
<dbReference type="CDD" id="cd06222">
    <property type="entry name" value="RNase_H_like"/>
    <property type="match status" value="1"/>
</dbReference>
<dbReference type="InterPro" id="IPR044730">
    <property type="entry name" value="RNase_H-like_dom_plant"/>
</dbReference>
<dbReference type="Gene3D" id="3.30.420.10">
    <property type="entry name" value="Ribonuclease H-like superfamily/Ribonuclease H"/>
    <property type="match status" value="1"/>
</dbReference>
<accession>A0A9Q1K930</accession>
<dbReference type="OrthoDB" id="982759at2759"/>
<evidence type="ECO:0000313" key="3">
    <source>
        <dbReference type="Proteomes" id="UP001153076"/>
    </source>
</evidence>
<dbReference type="PANTHER" id="PTHR47723:SF19">
    <property type="entry name" value="POLYNUCLEOTIDYL TRANSFERASE, RIBONUCLEASE H-LIKE SUPERFAMILY PROTEIN"/>
    <property type="match status" value="1"/>
</dbReference>
<comment type="caution">
    <text evidence="2">The sequence shown here is derived from an EMBL/GenBank/DDBJ whole genome shotgun (WGS) entry which is preliminary data.</text>
</comment>
<dbReference type="InterPro" id="IPR002156">
    <property type="entry name" value="RNaseH_domain"/>
</dbReference>
<dbReference type="GO" id="GO:0004523">
    <property type="term" value="F:RNA-DNA hybrid ribonuclease activity"/>
    <property type="evidence" value="ECO:0007669"/>
    <property type="project" value="InterPro"/>
</dbReference>
<keyword evidence="3" id="KW-1185">Reference proteome</keyword>
<dbReference type="InterPro" id="IPR036397">
    <property type="entry name" value="RNaseH_sf"/>
</dbReference>
<protein>
    <recommendedName>
        <fullName evidence="1">RNase H type-1 domain-containing protein</fullName>
    </recommendedName>
</protein>
<organism evidence="2 3">
    <name type="scientific">Carnegiea gigantea</name>
    <dbReference type="NCBI Taxonomy" id="171969"/>
    <lineage>
        <taxon>Eukaryota</taxon>
        <taxon>Viridiplantae</taxon>
        <taxon>Streptophyta</taxon>
        <taxon>Embryophyta</taxon>
        <taxon>Tracheophyta</taxon>
        <taxon>Spermatophyta</taxon>
        <taxon>Magnoliopsida</taxon>
        <taxon>eudicotyledons</taxon>
        <taxon>Gunneridae</taxon>
        <taxon>Pentapetalae</taxon>
        <taxon>Caryophyllales</taxon>
        <taxon>Cactineae</taxon>
        <taxon>Cactaceae</taxon>
        <taxon>Cactoideae</taxon>
        <taxon>Echinocereeae</taxon>
        <taxon>Carnegiea</taxon>
    </lineage>
</organism>
<proteinExistence type="predicted"/>
<evidence type="ECO:0000259" key="1">
    <source>
        <dbReference type="Pfam" id="PF13456"/>
    </source>
</evidence>
<dbReference type="Pfam" id="PF13456">
    <property type="entry name" value="RVT_3"/>
    <property type="match status" value="1"/>
</dbReference>
<dbReference type="InterPro" id="IPR012337">
    <property type="entry name" value="RNaseH-like_sf"/>
</dbReference>
<gene>
    <name evidence="2" type="ORF">Cgig2_010390</name>
</gene>
<name>A0A9Q1K930_9CARY</name>
<evidence type="ECO:0000313" key="2">
    <source>
        <dbReference type="EMBL" id="KAJ8438606.1"/>
    </source>
</evidence>
<dbReference type="SUPFAM" id="SSF53098">
    <property type="entry name" value="Ribonuclease H-like"/>
    <property type="match status" value="1"/>
</dbReference>